<dbReference type="Pfam" id="PF00078">
    <property type="entry name" value="RVT_1"/>
    <property type="match status" value="1"/>
</dbReference>
<dbReference type="GO" id="GO:0071897">
    <property type="term" value="P:DNA biosynthetic process"/>
    <property type="evidence" value="ECO:0007669"/>
    <property type="project" value="UniProtKB-ARBA"/>
</dbReference>
<evidence type="ECO:0000259" key="1">
    <source>
        <dbReference type="PROSITE" id="PS50878"/>
    </source>
</evidence>
<dbReference type="AlphaFoldDB" id="L7LX15"/>
<dbReference type="PANTHER" id="PTHR31635:SF196">
    <property type="entry name" value="REVERSE TRANSCRIPTASE DOMAIN-CONTAINING PROTEIN-RELATED"/>
    <property type="match status" value="1"/>
</dbReference>
<organism evidence="2">
    <name type="scientific">Rhipicephalus pulchellus</name>
    <name type="common">Yellow backed tick</name>
    <name type="synonym">Dermacentor pulchellus</name>
    <dbReference type="NCBI Taxonomy" id="72859"/>
    <lineage>
        <taxon>Eukaryota</taxon>
        <taxon>Metazoa</taxon>
        <taxon>Ecdysozoa</taxon>
        <taxon>Arthropoda</taxon>
        <taxon>Chelicerata</taxon>
        <taxon>Arachnida</taxon>
        <taxon>Acari</taxon>
        <taxon>Parasitiformes</taxon>
        <taxon>Ixodida</taxon>
        <taxon>Ixodoidea</taxon>
        <taxon>Ixodidae</taxon>
        <taxon>Rhipicephalinae</taxon>
        <taxon>Rhipicephalus</taxon>
        <taxon>Rhipicephalus</taxon>
    </lineage>
</organism>
<feature type="domain" description="Reverse transcriptase" evidence="1">
    <location>
        <begin position="495"/>
        <end position="767"/>
    </location>
</feature>
<dbReference type="InterPro" id="IPR005135">
    <property type="entry name" value="Endo/exonuclease/phosphatase"/>
</dbReference>
<dbReference type="CDD" id="cd09076">
    <property type="entry name" value="L1-EN"/>
    <property type="match status" value="1"/>
</dbReference>
<reference evidence="2" key="1">
    <citation type="submission" date="2012-11" db="EMBL/GenBank/DDBJ databases">
        <authorList>
            <person name="Lucero-Rivera Y.E."/>
            <person name="Tovar-Ramirez D."/>
        </authorList>
    </citation>
    <scope>NUCLEOTIDE SEQUENCE</scope>
    <source>
        <tissue evidence="2">Salivary gland</tissue>
    </source>
</reference>
<dbReference type="GO" id="GO:0003824">
    <property type="term" value="F:catalytic activity"/>
    <property type="evidence" value="ECO:0007669"/>
    <property type="project" value="InterPro"/>
</dbReference>
<dbReference type="EMBL" id="GACK01008907">
    <property type="protein sequence ID" value="JAA56127.1"/>
    <property type="molecule type" value="mRNA"/>
</dbReference>
<dbReference type="Gene3D" id="3.60.10.10">
    <property type="entry name" value="Endonuclease/exonuclease/phosphatase"/>
    <property type="match status" value="1"/>
</dbReference>
<dbReference type="SUPFAM" id="SSF56672">
    <property type="entry name" value="DNA/RNA polymerases"/>
    <property type="match status" value="1"/>
</dbReference>
<dbReference type="InterPro" id="IPR000477">
    <property type="entry name" value="RT_dom"/>
</dbReference>
<evidence type="ECO:0000313" key="2">
    <source>
        <dbReference type="EMBL" id="JAA56127.1"/>
    </source>
</evidence>
<sequence length="1131" mass="129497">MALTPSFSIATLNVRGLAARRRQNQLLRLVTDQDIDVLAVQETKVDGEEETGSMVRRFTDRYYAVVSHAIGTSAGCVLFVKKLQGLSVQSVFSCQSGRIVYCDFVYCATEFRVICIYAPNGVEERAMFFSNLFQWTNCDKRVVLLGDFNCVLSARDRVNSTGVRDKSSDVLGKLITENDLDDVYECVVANREVMYTRFQGNSHARLDRIYLSLDILPMCHDFSVEPVSFSDHCLVVCRIGMKKQRKAFNWDLWKLNALLLKDEPFLEAVQETINEVLIEKTETVAEKWECLKQKVKMKALDRSSSLKFETQIKERSLKKTLQQLIALESREPGTCKDEVRSVKEKLEQYDKERYQGAWVRARANDLVAGETPTKRALGLEKAQGRRNHIDTVYCNGTLASDNETIGRGFFAYYQSLFAFQKANVHGFKEEFLQRMPRLSEDSKKLLEGKITEGEVERAIGHLNPGKSPGPDGLTAALYKTFRTELSPFLAELFNEAYERKTLPPSFSKAHTILIPKTDEVEKLKLVTSYRPISLTNVDYKIFMKVLAARLQGVIKEIVREHQTCGIKGRTISSNIHKMRCVLECCDEELLGVAVLQIDLEKAFDCVAHDILFVILDHINVGSIIREGVALAYQNCTTRLIVNKSLGAPIHVMRSVRQGCPLSPLLFCIYIESMCLAITENNKIRGFSLAAAEVKLLAYADDIAVCCTNKESVEETISVVKHFCSVTGSRVNWGKSLGLWHGRWPSKPDHFANVYWTETPTKYLGVPLECYNGSEEYWSHQTKETKEKADRWKGTNLSVFARATVCNMFFITKLWYVMQVLHCSRINVQRLHRVFAVFIWGSEWERCSRTNLFRRVKDGGLGLAHLFVRQLVNRFLFFRDVSEPFLRTVCQLRLGSALPELVVTTDSRPVTLRGYLKEVVDSVRFMLVRFSLDYLSSVRRKELYRDLCDMLLPVPLYRAIYSGRPGQNVLKRVKKMQVPTGVKTFFFKLHTGTLSVKTFTEERGFFTPWGSHCLICKKPETIDHVFLHCWEGVHFWDILQRTIKKDFPLDPHGIRYLAVRNDEGVPFDVVMLTGLHCIWRARMAGYHFDPDAKPAVIYFRQSMSAFIECSKIQEIVPEWLSRLEPLATLKYF</sequence>
<reference evidence="2" key="2">
    <citation type="journal article" date="2015" name="J. Proteomics">
        <title>Sexual differences in the sialomes of the zebra tick, Rhipicephalus pulchellus.</title>
        <authorList>
            <person name="Tan A.W."/>
            <person name="Francischetti I.M."/>
            <person name="Slovak M."/>
            <person name="Kini R.M."/>
            <person name="Ribeiro J.M."/>
        </authorList>
    </citation>
    <scope>NUCLEOTIDE SEQUENCE</scope>
    <source>
        <tissue evidence="2">Salivary gland</tissue>
    </source>
</reference>
<protein>
    <submittedName>
        <fullName evidence="2">Putative tick transposon</fullName>
    </submittedName>
</protein>
<proteinExistence type="evidence at transcript level"/>
<dbReference type="SUPFAM" id="SSF56219">
    <property type="entry name" value="DNase I-like"/>
    <property type="match status" value="1"/>
</dbReference>
<name>L7LX15_RHIPC</name>
<dbReference type="InterPro" id="IPR043502">
    <property type="entry name" value="DNA/RNA_pol_sf"/>
</dbReference>
<dbReference type="PROSITE" id="PS50878">
    <property type="entry name" value="RT_POL"/>
    <property type="match status" value="1"/>
</dbReference>
<dbReference type="PANTHER" id="PTHR31635">
    <property type="entry name" value="REVERSE TRANSCRIPTASE DOMAIN-CONTAINING PROTEIN-RELATED"/>
    <property type="match status" value="1"/>
</dbReference>
<dbReference type="InterPro" id="IPR036691">
    <property type="entry name" value="Endo/exonu/phosph_ase_sf"/>
</dbReference>
<dbReference type="CDD" id="cd01650">
    <property type="entry name" value="RT_nLTR_like"/>
    <property type="match status" value="1"/>
</dbReference>
<accession>L7LX15</accession>
<dbReference type="Pfam" id="PF03372">
    <property type="entry name" value="Exo_endo_phos"/>
    <property type="match status" value="1"/>
</dbReference>